<dbReference type="SUPFAM" id="SSF56300">
    <property type="entry name" value="Metallo-dependent phosphatases"/>
    <property type="match status" value="1"/>
</dbReference>
<accession>A0ABQ3IH35</accession>
<evidence type="ECO:0000256" key="4">
    <source>
        <dbReference type="ARBA" id="ARBA00025742"/>
    </source>
</evidence>
<protein>
    <submittedName>
        <fullName evidence="6">3',5'-cyclic adenosine monophosphate phosphodiesterase CpdA</fullName>
    </submittedName>
</protein>
<evidence type="ECO:0000259" key="5">
    <source>
        <dbReference type="Pfam" id="PF00149"/>
    </source>
</evidence>
<name>A0ABQ3IH35_9GAMM</name>
<evidence type="ECO:0000256" key="1">
    <source>
        <dbReference type="ARBA" id="ARBA00022723"/>
    </source>
</evidence>
<reference evidence="7" key="1">
    <citation type="journal article" date="2019" name="Int. J. Syst. Evol. Microbiol.">
        <title>The Global Catalogue of Microorganisms (GCM) 10K type strain sequencing project: providing services to taxonomists for standard genome sequencing and annotation.</title>
        <authorList>
            <consortium name="The Broad Institute Genomics Platform"/>
            <consortium name="The Broad Institute Genome Sequencing Center for Infectious Disease"/>
            <person name="Wu L."/>
            <person name="Ma J."/>
        </authorList>
    </citation>
    <scope>NUCLEOTIDE SEQUENCE [LARGE SCALE GENOMIC DNA]</scope>
    <source>
        <strain evidence="7">CGMCC 1.15922</strain>
    </source>
</reference>
<dbReference type="PANTHER" id="PTHR42988">
    <property type="entry name" value="PHOSPHOHYDROLASE"/>
    <property type="match status" value="1"/>
</dbReference>
<dbReference type="InterPro" id="IPR050884">
    <property type="entry name" value="CNP_phosphodiesterase-III"/>
</dbReference>
<gene>
    <name evidence="6" type="primary">cpdA</name>
    <name evidence="6" type="ORF">GCM10011501_11220</name>
</gene>
<sequence>MHVDLSFAQFTDCHLLADKQACHHGAPVYQNLVGVLKEIKQNPQVNFAVFTGDLTQDHSDESYQNFVEAIAESQITIPVYWLAGNHDDRVLLNNFLSEAPFNNAKQIEAKYWQVLLLDSKSETPAGELTKEQFNALHQTINPKKFQMLMMHHHAVDVGYFIDHHGLNNQNDFWQHINLYPSIKAIACGHVHNALMKKHKNSVYQVPVITCPATSIQFDQTASSVVSAGLPAGYRIHQLCSTGEVRSVYHFLAN</sequence>
<evidence type="ECO:0000256" key="2">
    <source>
        <dbReference type="ARBA" id="ARBA00022801"/>
    </source>
</evidence>
<comment type="similarity">
    <text evidence="4">Belongs to the cyclic nucleotide phosphodiesterase class-III family.</text>
</comment>
<proteinExistence type="inferred from homology"/>
<dbReference type="PANTHER" id="PTHR42988:SF2">
    <property type="entry name" value="CYCLIC NUCLEOTIDE PHOSPHODIESTERASE CBUA0032-RELATED"/>
    <property type="match status" value="1"/>
</dbReference>
<feature type="domain" description="Calcineurin-like phosphoesterase" evidence="5">
    <location>
        <begin position="6"/>
        <end position="192"/>
    </location>
</feature>
<evidence type="ECO:0000313" key="7">
    <source>
        <dbReference type="Proteomes" id="UP000626370"/>
    </source>
</evidence>
<evidence type="ECO:0000313" key="6">
    <source>
        <dbReference type="EMBL" id="GHE84307.1"/>
    </source>
</evidence>
<dbReference type="Pfam" id="PF00149">
    <property type="entry name" value="Metallophos"/>
    <property type="match status" value="1"/>
</dbReference>
<dbReference type="Gene3D" id="3.60.21.10">
    <property type="match status" value="1"/>
</dbReference>
<keyword evidence="7" id="KW-1185">Reference proteome</keyword>
<dbReference type="InterPro" id="IPR029052">
    <property type="entry name" value="Metallo-depent_PP-like"/>
</dbReference>
<keyword evidence="2" id="KW-0378">Hydrolase</keyword>
<dbReference type="Proteomes" id="UP000626370">
    <property type="component" value="Unassembled WGS sequence"/>
</dbReference>
<dbReference type="EMBL" id="BNAH01000004">
    <property type="protein sequence ID" value="GHE84307.1"/>
    <property type="molecule type" value="Genomic_DNA"/>
</dbReference>
<dbReference type="InterPro" id="IPR004843">
    <property type="entry name" value="Calcineurin-like_PHP"/>
</dbReference>
<keyword evidence="1" id="KW-0479">Metal-binding</keyword>
<evidence type="ECO:0000256" key="3">
    <source>
        <dbReference type="ARBA" id="ARBA00023004"/>
    </source>
</evidence>
<comment type="caution">
    <text evidence="6">The sequence shown here is derived from an EMBL/GenBank/DDBJ whole genome shotgun (WGS) entry which is preliminary data.</text>
</comment>
<dbReference type="RefSeq" id="WP_189377197.1">
    <property type="nucleotide sequence ID" value="NZ_BNAH01000004.1"/>
</dbReference>
<organism evidence="6 7">
    <name type="scientific">Thalassotalea profundi</name>
    <dbReference type="NCBI Taxonomy" id="2036687"/>
    <lineage>
        <taxon>Bacteria</taxon>
        <taxon>Pseudomonadati</taxon>
        <taxon>Pseudomonadota</taxon>
        <taxon>Gammaproteobacteria</taxon>
        <taxon>Alteromonadales</taxon>
        <taxon>Colwelliaceae</taxon>
        <taxon>Thalassotalea</taxon>
    </lineage>
</organism>
<keyword evidence="3" id="KW-0408">Iron</keyword>